<proteinExistence type="predicted"/>
<dbReference type="GO" id="GO:0006825">
    <property type="term" value="P:copper ion transport"/>
    <property type="evidence" value="ECO:0007669"/>
    <property type="project" value="InterPro"/>
</dbReference>
<dbReference type="InterPro" id="IPR036163">
    <property type="entry name" value="HMA_dom_sf"/>
</dbReference>
<keyword evidence="3" id="KW-1185">Reference proteome</keyword>
<dbReference type="STRING" id="1121429.SAMN02745133_00302"/>
<dbReference type="Gene3D" id="3.30.70.100">
    <property type="match status" value="1"/>
</dbReference>
<dbReference type="RefSeq" id="WP_073234591.1">
    <property type="nucleotide sequence ID" value="NZ_FQUY01000001.1"/>
</dbReference>
<name>A0A1M4T090_9FIRM</name>
<reference evidence="3" key="1">
    <citation type="submission" date="2016-11" db="EMBL/GenBank/DDBJ databases">
        <authorList>
            <person name="Varghese N."/>
            <person name="Submissions S."/>
        </authorList>
    </citation>
    <scope>NUCLEOTIDE SEQUENCE [LARGE SCALE GENOMIC DNA]</scope>
    <source>
        <strain evidence="3">DSM 12395</strain>
    </source>
</reference>
<accession>A0A1M4T090</accession>
<dbReference type="GO" id="GO:0005507">
    <property type="term" value="F:copper ion binding"/>
    <property type="evidence" value="ECO:0007669"/>
    <property type="project" value="InterPro"/>
</dbReference>
<dbReference type="AlphaFoldDB" id="A0A1M4T090"/>
<feature type="domain" description="HMA" evidence="1">
    <location>
        <begin position="3"/>
        <end position="68"/>
    </location>
</feature>
<dbReference type="OrthoDB" id="9813965at2"/>
<dbReference type="PRINTS" id="PR00944">
    <property type="entry name" value="CUEXPORT"/>
</dbReference>
<dbReference type="CDD" id="cd00371">
    <property type="entry name" value="HMA"/>
    <property type="match status" value="1"/>
</dbReference>
<sequence length="69" mass="7387">MADTIILKVEGMSCNHCKMAVEKAVKKVPGVQAVEATPTEKSVKITHDGSSNLEAIKQAIMNEGYVVVD</sequence>
<dbReference type="SUPFAM" id="SSF55008">
    <property type="entry name" value="HMA, heavy metal-associated domain"/>
    <property type="match status" value="1"/>
</dbReference>
<dbReference type="Proteomes" id="UP000184148">
    <property type="component" value="Unassembled WGS sequence"/>
</dbReference>
<dbReference type="EMBL" id="FQUY01000001">
    <property type="protein sequence ID" value="SHE37836.1"/>
    <property type="molecule type" value="Genomic_DNA"/>
</dbReference>
<dbReference type="Pfam" id="PF00403">
    <property type="entry name" value="HMA"/>
    <property type="match status" value="1"/>
</dbReference>
<organism evidence="2 3">
    <name type="scientific">Desulforamulus putei DSM 12395</name>
    <dbReference type="NCBI Taxonomy" id="1121429"/>
    <lineage>
        <taxon>Bacteria</taxon>
        <taxon>Bacillati</taxon>
        <taxon>Bacillota</taxon>
        <taxon>Clostridia</taxon>
        <taxon>Eubacteriales</taxon>
        <taxon>Peptococcaceae</taxon>
        <taxon>Desulforamulus</taxon>
    </lineage>
</organism>
<gene>
    <name evidence="2" type="ORF">SAMN02745133_00302</name>
</gene>
<evidence type="ECO:0000313" key="2">
    <source>
        <dbReference type="EMBL" id="SHE37836.1"/>
    </source>
</evidence>
<evidence type="ECO:0000313" key="3">
    <source>
        <dbReference type="Proteomes" id="UP000184148"/>
    </source>
</evidence>
<dbReference type="InterPro" id="IPR006121">
    <property type="entry name" value="HMA_dom"/>
</dbReference>
<evidence type="ECO:0000259" key="1">
    <source>
        <dbReference type="PROSITE" id="PS50846"/>
    </source>
</evidence>
<protein>
    <submittedName>
        <fullName evidence="2">Copper chaperone</fullName>
    </submittedName>
</protein>
<dbReference type="InterPro" id="IPR000428">
    <property type="entry name" value="Cu-bd"/>
</dbReference>
<dbReference type="PROSITE" id="PS50846">
    <property type="entry name" value="HMA_2"/>
    <property type="match status" value="1"/>
</dbReference>